<dbReference type="EMBL" id="GBRH01270946">
    <property type="protein sequence ID" value="JAD26949.1"/>
    <property type="molecule type" value="Transcribed_RNA"/>
</dbReference>
<organism evidence="1">
    <name type="scientific">Arundo donax</name>
    <name type="common">Giant reed</name>
    <name type="synonym">Donax arundinaceus</name>
    <dbReference type="NCBI Taxonomy" id="35708"/>
    <lineage>
        <taxon>Eukaryota</taxon>
        <taxon>Viridiplantae</taxon>
        <taxon>Streptophyta</taxon>
        <taxon>Embryophyta</taxon>
        <taxon>Tracheophyta</taxon>
        <taxon>Spermatophyta</taxon>
        <taxon>Magnoliopsida</taxon>
        <taxon>Liliopsida</taxon>
        <taxon>Poales</taxon>
        <taxon>Poaceae</taxon>
        <taxon>PACMAD clade</taxon>
        <taxon>Arundinoideae</taxon>
        <taxon>Arundineae</taxon>
        <taxon>Arundo</taxon>
    </lineage>
</organism>
<reference evidence="1" key="2">
    <citation type="journal article" date="2015" name="Data Brief">
        <title>Shoot transcriptome of the giant reed, Arundo donax.</title>
        <authorList>
            <person name="Barrero R.A."/>
            <person name="Guerrero F.D."/>
            <person name="Moolhuijzen P."/>
            <person name="Goolsby J.A."/>
            <person name="Tidwell J."/>
            <person name="Bellgard S.E."/>
            <person name="Bellgard M.I."/>
        </authorList>
    </citation>
    <scope>NUCLEOTIDE SEQUENCE</scope>
    <source>
        <tissue evidence="1">Shoot tissue taken approximately 20 cm above the soil surface</tissue>
    </source>
</reference>
<proteinExistence type="predicted"/>
<sequence length="26" mass="3126">MLRPSCAVHIYSAFWVKLLIRKSRFC</sequence>
<dbReference type="AlphaFoldDB" id="A0A0A8YJY5"/>
<protein>
    <submittedName>
        <fullName evidence="1">Uncharacterized protein</fullName>
    </submittedName>
</protein>
<name>A0A0A8YJY5_ARUDO</name>
<evidence type="ECO:0000313" key="1">
    <source>
        <dbReference type="EMBL" id="JAD26949.1"/>
    </source>
</evidence>
<reference evidence="1" key="1">
    <citation type="submission" date="2014-09" db="EMBL/GenBank/DDBJ databases">
        <authorList>
            <person name="Magalhaes I.L.F."/>
            <person name="Oliveira U."/>
            <person name="Santos F.R."/>
            <person name="Vidigal T.H.D.A."/>
            <person name="Brescovit A.D."/>
            <person name="Santos A.J."/>
        </authorList>
    </citation>
    <scope>NUCLEOTIDE SEQUENCE</scope>
    <source>
        <tissue evidence="1">Shoot tissue taken approximately 20 cm above the soil surface</tissue>
    </source>
</reference>
<accession>A0A0A8YJY5</accession>